<proteinExistence type="predicted"/>
<evidence type="ECO:0000313" key="3">
    <source>
        <dbReference type="Proteomes" id="UP000783588"/>
    </source>
</evidence>
<reference evidence="2 3" key="1">
    <citation type="submission" date="2021-06" db="EMBL/GenBank/DDBJ databases">
        <authorList>
            <person name="Sun Q."/>
            <person name="Li D."/>
        </authorList>
    </citation>
    <scope>NUCLEOTIDE SEQUENCE [LARGE SCALE GENOMIC DNA]</scope>
    <source>
        <strain evidence="2 3">MSJd-7</strain>
    </source>
</reference>
<accession>A0ABS6ERJ3</accession>
<protein>
    <recommendedName>
        <fullName evidence="4">LPXTG cell wall anchor domain-containing protein</fullName>
    </recommendedName>
</protein>
<name>A0ABS6ERJ3_9FIRM</name>
<dbReference type="EMBL" id="JAHLQI010000002">
    <property type="protein sequence ID" value="MBU5489832.1"/>
    <property type="molecule type" value="Genomic_DNA"/>
</dbReference>
<dbReference type="Proteomes" id="UP000783588">
    <property type="component" value="Unassembled WGS sequence"/>
</dbReference>
<keyword evidence="1" id="KW-1133">Transmembrane helix</keyword>
<gene>
    <name evidence="2" type="ORF">KQI75_04210</name>
</gene>
<keyword evidence="1" id="KW-0812">Transmembrane</keyword>
<sequence length="54" mass="5984">MTFTIGGADGPTAVMVTSNTNLLWTDFIPVFLILAGGVALLVLLRLLYQRYRNR</sequence>
<evidence type="ECO:0008006" key="4">
    <source>
        <dbReference type="Google" id="ProtNLM"/>
    </source>
</evidence>
<evidence type="ECO:0000256" key="1">
    <source>
        <dbReference type="SAM" id="Phobius"/>
    </source>
</evidence>
<keyword evidence="1" id="KW-0472">Membrane</keyword>
<dbReference type="RefSeq" id="WP_216469483.1">
    <property type="nucleotide sequence ID" value="NZ_JAHLQI010000002.1"/>
</dbReference>
<feature type="transmembrane region" description="Helical" evidence="1">
    <location>
        <begin position="27"/>
        <end position="48"/>
    </location>
</feature>
<keyword evidence="3" id="KW-1185">Reference proteome</keyword>
<organism evidence="2 3">
    <name type="scientific">Butyricicoccus intestinisimiae</name>
    <dbReference type="NCBI Taxonomy" id="2841509"/>
    <lineage>
        <taxon>Bacteria</taxon>
        <taxon>Bacillati</taxon>
        <taxon>Bacillota</taxon>
        <taxon>Clostridia</taxon>
        <taxon>Eubacteriales</taxon>
        <taxon>Butyricicoccaceae</taxon>
        <taxon>Butyricicoccus</taxon>
    </lineage>
</organism>
<evidence type="ECO:0000313" key="2">
    <source>
        <dbReference type="EMBL" id="MBU5489832.1"/>
    </source>
</evidence>
<comment type="caution">
    <text evidence="2">The sequence shown here is derived from an EMBL/GenBank/DDBJ whole genome shotgun (WGS) entry which is preliminary data.</text>
</comment>